<accession>A0A561XU66</accession>
<dbReference type="Proteomes" id="UP000321485">
    <property type="component" value="Unassembled WGS sequence"/>
</dbReference>
<keyword evidence="3" id="KW-0862">Zinc</keyword>
<dbReference type="InterPro" id="IPR006913">
    <property type="entry name" value="CENP-V/GFA"/>
</dbReference>
<comment type="similarity">
    <text evidence="1">Belongs to the Gfa family.</text>
</comment>
<evidence type="ECO:0000256" key="1">
    <source>
        <dbReference type="ARBA" id="ARBA00005495"/>
    </source>
</evidence>
<dbReference type="EMBL" id="VJWE01000011">
    <property type="protein sequence ID" value="TWG39651.1"/>
    <property type="molecule type" value="Genomic_DNA"/>
</dbReference>
<gene>
    <name evidence="6" type="ORF">ATF69_1523</name>
</gene>
<dbReference type="GO" id="GO:0016846">
    <property type="term" value="F:carbon-sulfur lyase activity"/>
    <property type="evidence" value="ECO:0007669"/>
    <property type="project" value="InterPro"/>
</dbReference>
<protein>
    <recommendedName>
        <fullName evidence="5">CENP-V/GFA domain-containing protein</fullName>
    </recommendedName>
</protein>
<evidence type="ECO:0000259" key="5">
    <source>
        <dbReference type="PROSITE" id="PS51891"/>
    </source>
</evidence>
<keyword evidence="2" id="KW-0479">Metal-binding</keyword>
<dbReference type="GeneID" id="51110590"/>
<dbReference type="SUPFAM" id="SSF51316">
    <property type="entry name" value="Mss4-like"/>
    <property type="match status" value="1"/>
</dbReference>
<reference evidence="6 7" key="1">
    <citation type="journal article" date="2015" name="Stand. Genomic Sci.">
        <title>Genomic Encyclopedia of Bacterial and Archaeal Type Strains, Phase III: the genomes of soil and plant-associated and newly described type strains.</title>
        <authorList>
            <person name="Whitman W.B."/>
            <person name="Woyke T."/>
            <person name="Klenk H.P."/>
            <person name="Zhou Y."/>
            <person name="Lilburn T.G."/>
            <person name="Beck B.J."/>
            <person name="De Vos P."/>
            <person name="Vandamme P."/>
            <person name="Eisen J.A."/>
            <person name="Garrity G."/>
            <person name="Hugenholtz P."/>
            <person name="Kyrpides N.C."/>
        </authorList>
    </citation>
    <scope>NUCLEOTIDE SEQUENCE [LARGE SCALE GENOMIC DNA]</scope>
    <source>
        <strain evidence="6 7">DSM 64</strain>
    </source>
</reference>
<dbReference type="Pfam" id="PF04828">
    <property type="entry name" value="GFA"/>
    <property type="match status" value="1"/>
</dbReference>
<keyword evidence="4" id="KW-0456">Lyase</keyword>
<proteinExistence type="inferred from homology"/>
<evidence type="ECO:0000256" key="4">
    <source>
        <dbReference type="ARBA" id="ARBA00023239"/>
    </source>
</evidence>
<dbReference type="RefSeq" id="WP_146870448.1">
    <property type="nucleotide sequence ID" value="NZ_VJWE01000011.1"/>
</dbReference>
<dbReference type="InterPro" id="IPR011057">
    <property type="entry name" value="Mss4-like_sf"/>
</dbReference>
<evidence type="ECO:0000256" key="2">
    <source>
        <dbReference type="ARBA" id="ARBA00022723"/>
    </source>
</evidence>
<dbReference type="GO" id="GO:0046872">
    <property type="term" value="F:metal ion binding"/>
    <property type="evidence" value="ECO:0007669"/>
    <property type="project" value="UniProtKB-KW"/>
</dbReference>
<dbReference type="PANTHER" id="PTHR33337">
    <property type="entry name" value="GFA DOMAIN-CONTAINING PROTEIN"/>
    <property type="match status" value="1"/>
</dbReference>
<dbReference type="PROSITE" id="PS51891">
    <property type="entry name" value="CENP_V_GFA"/>
    <property type="match status" value="1"/>
</dbReference>
<dbReference type="AlphaFoldDB" id="A0A561XU66"/>
<comment type="caution">
    <text evidence="6">The sequence shown here is derived from an EMBL/GenBank/DDBJ whole genome shotgun (WGS) entry which is preliminary data.</text>
</comment>
<evidence type="ECO:0000313" key="6">
    <source>
        <dbReference type="EMBL" id="TWG39651.1"/>
    </source>
</evidence>
<feature type="domain" description="CENP-V/GFA" evidence="5">
    <location>
        <begin position="10"/>
        <end position="129"/>
    </location>
</feature>
<dbReference type="PANTHER" id="PTHR33337:SF33">
    <property type="entry name" value="CENP-V_GFA DOMAIN-CONTAINING PROTEIN"/>
    <property type="match status" value="1"/>
</dbReference>
<dbReference type="Gene3D" id="3.90.1590.10">
    <property type="entry name" value="glutathione-dependent formaldehyde- activating enzyme (gfa)"/>
    <property type="match status" value="1"/>
</dbReference>
<evidence type="ECO:0000256" key="3">
    <source>
        <dbReference type="ARBA" id="ARBA00022833"/>
    </source>
</evidence>
<evidence type="ECO:0000313" key="7">
    <source>
        <dbReference type="Proteomes" id="UP000321485"/>
    </source>
</evidence>
<organism evidence="6 7">
    <name type="scientific">Acidovorax delafieldii</name>
    <name type="common">Pseudomonas delafieldii</name>
    <dbReference type="NCBI Taxonomy" id="47920"/>
    <lineage>
        <taxon>Bacteria</taxon>
        <taxon>Pseudomonadati</taxon>
        <taxon>Pseudomonadota</taxon>
        <taxon>Betaproteobacteria</taxon>
        <taxon>Burkholderiales</taxon>
        <taxon>Comamonadaceae</taxon>
        <taxon>Acidovorax</taxon>
    </lineage>
</organism>
<sequence>MPHPAPEYPLDGGCTCRHVRYRLLTPPLFVHCCHCRWCQRESGAAFALNAMIEADRVELLAGIPAMVHTPSESGLGQKIARCPHCQVAVWSHYAGAGPVMAFVRVGTLDVPDHLRPDIHIFTASKQPWVVLSPGTPAVAEYYEREGLWPAQSIARRQAVLPRIQAYRAAAGLDPT</sequence>
<name>A0A561XU66_ACIDE</name>